<keyword evidence="2" id="KW-1185">Reference proteome</keyword>
<evidence type="ECO:0000313" key="1">
    <source>
        <dbReference type="EMBL" id="GHC81885.1"/>
    </source>
</evidence>
<protein>
    <recommendedName>
        <fullName evidence="3">AAA domain-containing protein</fullName>
    </recommendedName>
</protein>
<reference evidence="2" key="1">
    <citation type="journal article" date="2019" name="Int. J. Syst. Evol. Microbiol.">
        <title>The Global Catalogue of Microorganisms (GCM) 10K type strain sequencing project: providing services to taxonomists for standard genome sequencing and annotation.</title>
        <authorList>
            <consortium name="The Broad Institute Genomics Platform"/>
            <consortium name="The Broad Institute Genome Sequencing Center for Infectious Disease"/>
            <person name="Wu L."/>
            <person name="Ma J."/>
        </authorList>
    </citation>
    <scope>NUCLEOTIDE SEQUENCE [LARGE SCALE GENOMIC DNA]</scope>
    <source>
        <strain evidence="2">KCTC 23314</strain>
    </source>
</reference>
<sequence>MTTAVQAIRSGIRQAAAVLAQDQATSSRPEAFTYVPPTHARALDLDATLIEGIRGAGKSFWFSLLASPKHLSFVRASFPEARLPQSVQVAQGFGMGLSIAQAPDADTLAALMDNNFRERSIWRAVIAHHAQVDGPFAKLKEWTARVHWVQQNPEAFARGLEAADQRLGAKGETLLVLFDALDRMADDWQHINKLAKGLLQEALNMRSMRSIRCKVFVRPDLLQDPAVTSFADYSKLLATKASLVWHRADLYALLYQCLGNAPVSRKHFAAWAERGKSTAAAGDWAVPSNLRKDEDRQEALFERIAGKAMGSSVKRGKPYTWLVNHLQDGLNQVSPRSFLAALGKAASETEEDYALPLDYRGIQRGVQEASQIRVQEITEDYPWVGRVMEPLRGNLTVPCTAAEIEKLWKANQTLDQLEALLKRGKAAVNLPPQNLEQGPSGILLDLEALGMVQRMEGKRVQMPDVFRVAFGFGRRGGVTPLK</sequence>
<dbReference type="EMBL" id="BMYK01000006">
    <property type="protein sequence ID" value="GHC81885.1"/>
    <property type="molecule type" value="Genomic_DNA"/>
</dbReference>
<evidence type="ECO:0000313" key="2">
    <source>
        <dbReference type="Proteomes" id="UP000626210"/>
    </source>
</evidence>
<accession>A0ABQ3G1K4</accession>
<dbReference type="RefSeq" id="WP_189687245.1">
    <property type="nucleotide sequence ID" value="NZ_BMYK01000006.1"/>
</dbReference>
<organism evidence="1 2">
    <name type="scientific">Pseudorhodoferax aquiterrae</name>
    <dbReference type="NCBI Taxonomy" id="747304"/>
    <lineage>
        <taxon>Bacteria</taxon>
        <taxon>Pseudomonadati</taxon>
        <taxon>Pseudomonadota</taxon>
        <taxon>Betaproteobacteria</taxon>
        <taxon>Burkholderiales</taxon>
        <taxon>Comamonadaceae</taxon>
    </lineage>
</organism>
<proteinExistence type="predicted"/>
<dbReference type="Proteomes" id="UP000626210">
    <property type="component" value="Unassembled WGS sequence"/>
</dbReference>
<gene>
    <name evidence="1" type="ORF">GCM10007320_24610</name>
</gene>
<name>A0ABQ3G1K4_9BURK</name>
<evidence type="ECO:0008006" key="3">
    <source>
        <dbReference type="Google" id="ProtNLM"/>
    </source>
</evidence>
<comment type="caution">
    <text evidence="1">The sequence shown here is derived from an EMBL/GenBank/DDBJ whole genome shotgun (WGS) entry which is preliminary data.</text>
</comment>